<feature type="signal peptide" evidence="2">
    <location>
        <begin position="1"/>
        <end position="20"/>
    </location>
</feature>
<feature type="chain" id="PRO_5020479316" evidence="2">
    <location>
        <begin position="21"/>
        <end position="101"/>
    </location>
</feature>
<gene>
    <name evidence="4" type="ORF">EDC54_1064</name>
</gene>
<dbReference type="Gene3D" id="3.30.1660.10">
    <property type="entry name" value="Flavin-binding protein dodecin"/>
    <property type="match status" value="1"/>
</dbReference>
<dbReference type="NCBIfam" id="NF011433">
    <property type="entry name" value="PRK14864.1"/>
    <property type="match status" value="1"/>
</dbReference>
<proteinExistence type="predicted"/>
<keyword evidence="1 2" id="KW-0732">Signal</keyword>
<reference evidence="4 5" key="1">
    <citation type="submission" date="2019-03" db="EMBL/GenBank/DDBJ databases">
        <title>Genomic Encyclopedia of Type Strains, Phase IV (KMG-IV): sequencing the most valuable type-strain genomes for metagenomic binning, comparative biology and taxonomic classification.</title>
        <authorList>
            <person name="Goeker M."/>
        </authorList>
    </citation>
    <scope>NUCLEOTIDE SEQUENCE [LARGE SCALE GENOMIC DNA]</scope>
    <source>
        <strain evidence="4 5">DSM 16730</strain>
    </source>
</reference>
<dbReference type="PANTHER" id="PTHR34156">
    <property type="entry name" value="OUTER MEMBRANE PROTEIN-RELATED-RELATED"/>
    <property type="match status" value="1"/>
</dbReference>
<name>A0A4R3VPY4_9GAMM</name>
<evidence type="ECO:0000259" key="3">
    <source>
        <dbReference type="Pfam" id="PF07338"/>
    </source>
</evidence>
<evidence type="ECO:0000313" key="5">
    <source>
        <dbReference type="Proteomes" id="UP000295433"/>
    </source>
</evidence>
<dbReference type="SUPFAM" id="SSF159871">
    <property type="entry name" value="YdgH-like"/>
    <property type="match status" value="1"/>
</dbReference>
<dbReference type="EMBL" id="SMBY01000006">
    <property type="protein sequence ID" value="TCV05372.1"/>
    <property type="molecule type" value="Genomic_DNA"/>
</dbReference>
<feature type="domain" description="YdgH/BhsA/McbA-like" evidence="3">
    <location>
        <begin position="47"/>
        <end position="101"/>
    </location>
</feature>
<dbReference type="InterPro" id="IPR025543">
    <property type="entry name" value="Dodecin-like"/>
</dbReference>
<evidence type="ECO:0000256" key="2">
    <source>
        <dbReference type="SAM" id="SignalP"/>
    </source>
</evidence>
<dbReference type="PROSITE" id="PS51257">
    <property type="entry name" value="PROKAR_LIPOPROTEIN"/>
    <property type="match status" value="1"/>
</dbReference>
<dbReference type="InterPro" id="IPR010854">
    <property type="entry name" value="YdgH/BhsA/McbA-like_dom"/>
</dbReference>
<evidence type="ECO:0000256" key="1">
    <source>
        <dbReference type="ARBA" id="ARBA00022729"/>
    </source>
</evidence>
<accession>A0A4R3VPY4</accession>
<dbReference type="InterPro" id="IPR036275">
    <property type="entry name" value="YdgH-like_sf"/>
</dbReference>
<dbReference type="Pfam" id="PF07338">
    <property type="entry name" value="YdgH_BhsA-like"/>
    <property type="match status" value="1"/>
</dbReference>
<evidence type="ECO:0000313" key="4">
    <source>
        <dbReference type="EMBL" id="TCV05372.1"/>
    </source>
</evidence>
<organism evidence="4 5">
    <name type="scientific">Samsonia erythrinae</name>
    <dbReference type="NCBI Taxonomy" id="160434"/>
    <lineage>
        <taxon>Bacteria</taxon>
        <taxon>Pseudomonadati</taxon>
        <taxon>Pseudomonadota</taxon>
        <taxon>Gammaproteobacteria</taxon>
        <taxon>Enterobacterales</taxon>
        <taxon>Pectobacteriaceae</taxon>
        <taxon>Samsonia</taxon>
    </lineage>
</organism>
<protein>
    <submittedName>
        <fullName evidence="4">Uncharacterized protein DUF1471</fullName>
    </submittedName>
</protein>
<comment type="caution">
    <text evidence="4">The sequence shown here is derived from an EMBL/GenBank/DDBJ whole genome shotgun (WGS) entry which is preliminary data.</text>
</comment>
<dbReference type="OrthoDB" id="6415092at2"/>
<dbReference type="PANTHER" id="PTHR34156:SF11">
    <property type="entry name" value="LIPOPROTEIN BSMA"/>
    <property type="match status" value="1"/>
</dbReference>
<dbReference type="InterPro" id="IPR051096">
    <property type="entry name" value="BhsA/McbA_stress_biofilm_assoc"/>
</dbReference>
<sequence>MHRVRMFFLPLILMIAGCQAIQGSPTPAPPPADNALEISYAQTSQLARMGTISVSVRGNADDADRAIQQKADDAGARYYVIVLKSESTFTDTWYARAVLYR</sequence>
<dbReference type="AlphaFoldDB" id="A0A4R3VPY4"/>
<dbReference type="Proteomes" id="UP000295433">
    <property type="component" value="Unassembled WGS sequence"/>
</dbReference>
<dbReference type="RefSeq" id="WP_132456027.1">
    <property type="nucleotide sequence ID" value="NZ_JAWIZJ010000006.1"/>
</dbReference>
<keyword evidence="5" id="KW-1185">Reference proteome</keyword>